<dbReference type="RefSeq" id="WP_139255186.1">
    <property type="nucleotide sequence ID" value="NZ_FNOV01000007.1"/>
</dbReference>
<accession>A0A1H3IIJ4</accession>
<dbReference type="AlphaFoldDB" id="A0A1H3IIJ4"/>
<dbReference type="SUPFAM" id="SSF46955">
    <property type="entry name" value="Putative DNA-binding domain"/>
    <property type="match status" value="1"/>
</dbReference>
<evidence type="ECO:0000313" key="3">
    <source>
        <dbReference type="Proteomes" id="UP000199249"/>
    </source>
</evidence>
<evidence type="ECO:0000313" key="2">
    <source>
        <dbReference type="EMBL" id="SDY26898.1"/>
    </source>
</evidence>
<dbReference type="EMBL" id="FNOV01000007">
    <property type="protein sequence ID" value="SDY26898.1"/>
    <property type="molecule type" value="Genomic_DNA"/>
</dbReference>
<protein>
    <submittedName>
        <fullName evidence="2">Helix-turn-helix domain-containing protein</fullName>
    </submittedName>
</protein>
<dbReference type="Pfam" id="PF12728">
    <property type="entry name" value="HTH_17"/>
    <property type="match status" value="1"/>
</dbReference>
<organism evidence="2 3">
    <name type="scientific">Hymenobacter psychrophilus</name>
    <dbReference type="NCBI Taxonomy" id="651662"/>
    <lineage>
        <taxon>Bacteria</taxon>
        <taxon>Pseudomonadati</taxon>
        <taxon>Bacteroidota</taxon>
        <taxon>Cytophagia</taxon>
        <taxon>Cytophagales</taxon>
        <taxon>Hymenobacteraceae</taxon>
        <taxon>Hymenobacter</taxon>
    </lineage>
</organism>
<name>A0A1H3IIJ4_9BACT</name>
<sequence length="97" mass="10402">MEVVVLSPAQLENIINRAVAAALESTAAAATSSAKAAANLLTIRETAKRLHKSEKTIREYIKLGVLPAVNANRGTTLRPSYSVLEADVNAYVKRLRA</sequence>
<reference evidence="3" key="1">
    <citation type="submission" date="2016-10" db="EMBL/GenBank/DDBJ databases">
        <authorList>
            <person name="Varghese N."/>
            <person name="Submissions S."/>
        </authorList>
    </citation>
    <scope>NUCLEOTIDE SEQUENCE [LARGE SCALE GENOMIC DNA]</scope>
    <source>
        <strain evidence="3">CGMCC 1.8975</strain>
    </source>
</reference>
<feature type="domain" description="Helix-turn-helix" evidence="1">
    <location>
        <begin position="40"/>
        <end position="94"/>
    </location>
</feature>
<evidence type="ECO:0000259" key="1">
    <source>
        <dbReference type="Pfam" id="PF12728"/>
    </source>
</evidence>
<dbReference type="Proteomes" id="UP000199249">
    <property type="component" value="Unassembled WGS sequence"/>
</dbReference>
<proteinExistence type="predicted"/>
<dbReference type="OrthoDB" id="9991785at2"/>
<dbReference type="InterPro" id="IPR009061">
    <property type="entry name" value="DNA-bd_dom_put_sf"/>
</dbReference>
<dbReference type="InterPro" id="IPR041657">
    <property type="entry name" value="HTH_17"/>
</dbReference>
<keyword evidence="3" id="KW-1185">Reference proteome</keyword>
<gene>
    <name evidence="2" type="ORF">SAMN04488069_10713</name>
</gene>